<evidence type="ECO:0000313" key="2">
    <source>
        <dbReference type="Proteomes" id="UP000003250"/>
    </source>
</evidence>
<sequence>MAFDQAVEAHVDAIEKRHNSSGVVSLARAVKPPISVNRMDAAG</sequence>
<name>H0I115_9HYPH</name>
<organism evidence="1 2">
    <name type="scientific">Mesorhizobium alhagi CCNWXJ12-2</name>
    <dbReference type="NCBI Taxonomy" id="1107882"/>
    <lineage>
        <taxon>Bacteria</taxon>
        <taxon>Pseudomonadati</taxon>
        <taxon>Pseudomonadota</taxon>
        <taxon>Alphaproteobacteria</taxon>
        <taxon>Hyphomicrobiales</taxon>
        <taxon>Phyllobacteriaceae</taxon>
        <taxon>Allomesorhizobium</taxon>
    </lineage>
</organism>
<dbReference type="Proteomes" id="UP000003250">
    <property type="component" value="Unassembled WGS sequence"/>
</dbReference>
<proteinExistence type="predicted"/>
<gene>
    <name evidence="1" type="ORF">MAXJ12_30762</name>
</gene>
<dbReference type="EMBL" id="AHAM01000275">
    <property type="protein sequence ID" value="EHK53335.1"/>
    <property type="molecule type" value="Genomic_DNA"/>
</dbReference>
<evidence type="ECO:0000313" key="1">
    <source>
        <dbReference type="EMBL" id="EHK53335.1"/>
    </source>
</evidence>
<dbReference type="AlphaFoldDB" id="H0I115"/>
<accession>H0I115</accession>
<protein>
    <submittedName>
        <fullName evidence="1">Uncharacterized protein</fullName>
    </submittedName>
</protein>
<keyword evidence="2" id="KW-1185">Reference proteome</keyword>
<reference evidence="1 2" key="1">
    <citation type="journal article" date="2012" name="J. Bacteriol.">
        <title>Draft Genome Sequence of Mesorhizobium alhagi CCNWXJ12-2T, a Novel Salt-Resistant Species Isolated from the Desert of Northwestern China.</title>
        <authorList>
            <person name="Zhou M."/>
            <person name="Chen W."/>
            <person name="Chen H."/>
            <person name="Wei G."/>
        </authorList>
    </citation>
    <scope>NUCLEOTIDE SEQUENCE [LARGE SCALE GENOMIC DNA]</scope>
    <source>
        <strain evidence="1 2">CCNWXJ12-2</strain>
    </source>
</reference>